<feature type="chain" id="PRO_5017425268" description="Lipoprotein" evidence="1">
    <location>
        <begin position="21"/>
        <end position="168"/>
    </location>
</feature>
<dbReference type="EMBL" id="RAVZ01000338">
    <property type="protein sequence ID" value="RKG75303.1"/>
    <property type="molecule type" value="Genomic_DNA"/>
</dbReference>
<dbReference type="AlphaFoldDB" id="A0A3A8ICF4"/>
<sequence>MSRMLLTLVLSALLAGCHRATFEDSVLQKKDVKYRVGTLSNDVWQRASFDDNDLAFVERGETGRVIATNATCKDHDDPALSVLTKHLLMGFTERQDLGQRTFTLDGREALRSRYVAKLDGVPVSLELVVLKKDNCVFDFSYVSPVGQADARMADFEALVSGFQSERLR</sequence>
<dbReference type="PROSITE" id="PS51257">
    <property type="entry name" value="PROKAR_LIPOPROTEIN"/>
    <property type="match status" value="1"/>
</dbReference>
<dbReference type="Gene3D" id="3.40.1000.10">
    <property type="entry name" value="Mog1/PsbP, alpha/beta/alpha sandwich"/>
    <property type="match status" value="1"/>
</dbReference>
<reference evidence="3" key="1">
    <citation type="submission" date="2018-09" db="EMBL/GenBank/DDBJ databases">
        <authorList>
            <person name="Livingstone P.G."/>
            <person name="Whitworth D.E."/>
        </authorList>
    </citation>
    <scope>NUCLEOTIDE SEQUENCE [LARGE SCALE GENOMIC DNA]</scope>
    <source>
        <strain evidence="3">CA054A</strain>
    </source>
</reference>
<evidence type="ECO:0000313" key="2">
    <source>
        <dbReference type="EMBL" id="RKG75303.1"/>
    </source>
</evidence>
<accession>A0A3A8ICF4</accession>
<feature type="signal peptide" evidence="1">
    <location>
        <begin position="1"/>
        <end position="20"/>
    </location>
</feature>
<protein>
    <recommendedName>
        <fullName evidence="4">Lipoprotein</fullName>
    </recommendedName>
</protein>
<evidence type="ECO:0008006" key="4">
    <source>
        <dbReference type="Google" id="ProtNLM"/>
    </source>
</evidence>
<organism evidence="2 3">
    <name type="scientific">Corallococcus terminator</name>
    <dbReference type="NCBI Taxonomy" id="2316733"/>
    <lineage>
        <taxon>Bacteria</taxon>
        <taxon>Pseudomonadati</taxon>
        <taxon>Myxococcota</taxon>
        <taxon>Myxococcia</taxon>
        <taxon>Myxococcales</taxon>
        <taxon>Cystobacterineae</taxon>
        <taxon>Myxococcaceae</taxon>
        <taxon>Corallococcus</taxon>
    </lineage>
</organism>
<dbReference type="RefSeq" id="WP_120544722.1">
    <property type="nucleotide sequence ID" value="NZ_RAVZ01000338.1"/>
</dbReference>
<keyword evidence="3" id="KW-1185">Reference proteome</keyword>
<comment type="caution">
    <text evidence="2">The sequence shown here is derived from an EMBL/GenBank/DDBJ whole genome shotgun (WGS) entry which is preliminary data.</text>
</comment>
<dbReference type="Proteomes" id="UP000268094">
    <property type="component" value="Unassembled WGS sequence"/>
</dbReference>
<gene>
    <name evidence="2" type="ORF">D7V88_33720</name>
</gene>
<proteinExistence type="predicted"/>
<evidence type="ECO:0000313" key="3">
    <source>
        <dbReference type="Proteomes" id="UP000268094"/>
    </source>
</evidence>
<name>A0A3A8ICF4_9BACT</name>
<keyword evidence="1" id="KW-0732">Signal</keyword>
<dbReference type="OrthoDB" id="5512605at2"/>
<evidence type="ECO:0000256" key="1">
    <source>
        <dbReference type="SAM" id="SignalP"/>
    </source>
</evidence>